<feature type="region of interest" description="Disordered" evidence="1">
    <location>
        <begin position="151"/>
        <end position="176"/>
    </location>
</feature>
<sequence>MPEDTRATSSDEVRARPSDGATAKRTPAQVLRETRKRDSEIKRGRVLKTLDEMAAAGEKITFLGLARTARVSNWLVYADGLRERIEEAIEKQGRAVREVEVGSGTSAESLRADLELATAELRTLRAERDRLKAGMTRLRETEAERDRLREALEETKEELEAALKENRSLSRHRPEK</sequence>
<evidence type="ECO:0000313" key="3">
    <source>
        <dbReference type="Proteomes" id="UP000053923"/>
    </source>
</evidence>
<feature type="region of interest" description="Disordered" evidence="1">
    <location>
        <begin position="1"/>
        <end position="37"/>
    </location>
</feature>
<organism evidence="2 3">
    <name type="scientific">Streptomyces regalis</name>
    <dbReference type="NCBI Taxonomy" id="68262"/>
    <lineage>
        <taxon>Bacteria</taxon>
        <taxon>Bacillati</taxon>
        <taxon>Actinomycetota</taxon>
        <taxon>Actinomycetes</taxon>
        <taxon>Kitasatosporales</taxon>
        <taxon>Streptomycetaceae</taxon>
        <taxon>Streptomyces</taxon>
    </lineage>
</organism>
<dbReference type="RefSeq" id="WP_062714450.1">
    <property type="nucleotide sequence ID" value="NZ_LLZG01000409.1"/>
</dbReference>
<dbReference type="InterPro" id="IPR046229">
    <property type="entry name" value="TnpC-like"/>
</dbReference>
<reference evidence="3" key="1">
    <citation type="submission" date="2015-10" db="EMBL/GenBank/DDBJ databases">
        <authorList>
            <person name="Ju K.-S."/>
            <person name="Doroghazi J.R."/>
            <person name="Metcalf W.W."/>
        </authorList>
    </citation>
    <scope>NUCLEOTIDE SEQUENCE [LARGE SCALE GENOMIC DNA]</scope>
    <source>
        <strain evidence="3">NRRL 3151</strain>
    </source>
</reference>
<accession>A0A101J715</accession>
<protein>
    <recommendedName>
        <fullName evidence="4">Transposase</fullName>
    </recommendedName>
</protein>
<evidence type="ECO:0000313" key="2">
    <source>
        <dbReference type="EMBL" id="KUL21383.1"/>
    </source>
</evidence>
<evidence type="ECO:0008006" key="4">
    <source>
        <dbReference type="Google" id="ProtNLM"/>
    </source>
</evidence>
<name>A0A101J715_9ACTN</name>
<evidence type="ECO:0000256" key="1">
    <source>
        <dbReference type="SAM" id="MobiDB-lite"/>
    </source>
</evidence>
<dbReference type="AlphaFoldDB" id="A0A101J715"/>
<dbReference type="OrthoDB" id="4948751at2"/>
<comment type="caution">
    <text evidence="2">The sequence shown here is derived from an EMBL/GenBank/DDBJ whole genome shotgun (WGS) entry which is preliminary data.</text>
</comment>
<keyword evidence="3" id="KW-1185">Reference proteome</keyword>
<dbReference type="EMBL" id="LLZG01000409">
    <property type="protein sequence ID" value="KUL21383.1"/>
    <property type="molecule type" value="Genomic_DNA"/>
</dbReference>
<gene>
    <name evidence="2" type="ORF">ADL12_44955</name>
</gene>
<dbReference type="Proteomes" id="UP000053923">
    <property type="component" value="Unassembled WGS sequence"/>
</dbReference>
<proteinExistence type="predicted"/>
<feature type="compositionally biased region" description="Basic and acidic residues" evidence="1">
    <location>
        <begin position="1"/>
        <end position="17"/>
    </location>
</feature>
<dbReference type="Pfam" id="PF19776">
    <property type="entry name" value="DUF6262"/>
    <property type="match status" value="1"/>
</dbReference>